<dbReference type="OrthoDB" id="78091at2157"/>
<organism evidence="2 3">
    <name type="scientific">Halorubrum persicum</name>
    <dbReference type="NCBI Taxonomy" id="1383844"/>
    <lineage>
        <taxon>Archaea</taxon>
        <taxon>Methanobacteriati</taxon>
        <taxon>Methanobacteriota</taxon>
        <taxon>Stenosarchaea group</taxon>
        <taxon>Halobacteria</taxon>
        <taxon>Halobacteriales</taxon>
        <taxon>Haloferacaceae</taxon>
        <taxon>Halorubrum</taxon>
    </lineage>
</organism>
<keyword evidence="3" id="KW-1185">Reference proteome</keyword>
<accession>A0A2G1WJG7</accession>
<dbReference type="EMBL" id="NHOA01000048">
    <property type="protein sequence ID" value="PHQ39127.1"/>
    <property type="molecule type" value="Genomic_DNA"/>
</dbReference>
<evidence type="ECO:0000256" key="1">
    <source>
        <dbReference type="SAM" id="MobiDB-lite"/>
    </source>
</evidence>
<dbReference type="AlphaFoldDB" id="A0A2G1WJG7"/>
<gene>
    <name evidence="2" type="ORF">DJ69_07780</name>
</gene>
<sequence>MEIASSGRLRTSSTSHRAPMSKLGRQALVDGVQQELVTYLQNGTVNDRAVAQWLDITDLNIEKLDRLKRIHFCLSDGVVKFVAQLQERLRRVKTANQREREVTRGEVRGAVDWPATTRLRYADQSGDRTKFACKTPYTEYDIDQNLVLKKLLWTIHSTVEEDIAAIAYDWRADAWSDEQIAAFDRTYARNVHLSRIRDGADIRVTSRMLNTARRSRQALYTDAFTLYDRYRRLLSGAYDDPDISQLLSDTLVVPERLPRLFELFCVFRLLRGLRSQAFQLQPIETGASQLAILQDKDHTVNVYHDRTGSLSFHVPLSELDGVEADYAERVRNAQNQHQQLTKAFLGNSTTPSLFHGRPDLVIEVYDGEAKGAPEAVVLGEIKYSDRQQTFTRGLEELLKYMEFAQKDDYGYLSEQNTEVLGLLITDAVEVNDDSPAGGQVTHISAQDFLTGNVPRDWIPESI</sequence>
<comment type="caution">
    <text evidence="2">The sequence shown here is derived from an EMBL/GenBank/DDBJ whole genome shotgun (WGS) entry which is preliminary data.</text>
</comment>
<dbReference type="RefSeq" id="WP_144050403.1">
    <property type="nucleotide sequence ID" value="NZ_NHOA01000048.1"/>
</dbReference>
<evidence type="ECO:0000313" key="2">
    <source>
        <dbReference type="EMBL" id="PHQ39127.1"/>
    </source>
</evidence>
<dbReference type="Proteomes" id="UP000222824">
    <property type="component" value="Unassembled WGS sequence"/>
</dbReference>
<reference evidence="2 3" key="1">
    <citation type="journal article" date="2014" name="Front. Microbiol.">
        <title>Population and genomic analysis of the genus Halorubrum.</title>
        <authorList>
            <person name="Fullmer M.S."/>
            <person name="Soucy S.M."/>
            <person name="Swithers K.S."/>
            <person name="Makkay A.M."/>
            <person name="Wheeler R."/>
            <person name="Ventosa A."/>
            <person name="Gogarten J.P."/>
            <person name="Papke R.T."/>
        </authorList>
    </citation>
    <scope>NUCLEOTIDE SEQUENCE [LARGE SCALE GENOMIC DNA]</scope>
    <source>
        <strain evidence="2 3">C49</strain>
    </source>
</reference>
<name>A0A2G1WJG7_9EURY</name>
<proteinExistence type="predicted"/>
<evidence type="ECO:0008006" key="4">
    <source>
        <dbReference type="Google" id="ProtNLM"/>
    </source>
</evidence>
<evidence type="ECO:0000313" key="3">
    <source>
        <dbReference type="Proteomes" id="UP000222824"/>
    </source>
</evidence>
<protein>
    <recommendedName>
        <fullName evidence="4">Restriction endonuclease</fullName>
    </recommendedName>
</protein>
<feature type="region of interest" description="Disordered" evidence="1">
    <location>
        <begin position="1"/>
        <end position="22"/>
    </location>
</feature>